<comment type="similarity">
    <text evidence="1">Belongs to the leguminous lectin family.</text>
</comment>
<feature type="domain" description="Legume lectin" evidence="3">
    <location>
        <begin position="44"/>
        <end position="122"/>
    </location>
</feature>
<name>A0A8K0GZI4_9ROSA</name>
<evidence type="ECO:0000313" key="5">
    <source>
        <dbReference type="Proteomes" id="UP000796880"/>
    </source>
</evidence>
<evidence type="ECO:0000313" key="4">
    <source>
        <dbReference type="EMBL" id="KAF3442899.1"/>
    </source>
</evidence>
<gene>
    <name evidence="4" type="ORF">FNV43_RR16817</name>
</gene>
<dbReference type="Proteomes" id="UP000796880">
    <property type="component" value="Unassembled WGS sequence"/>
</dbReference>
<organism evidence="4 5">
    <name type="scientific">Rhamnella rubrinervis</name>
    <dbReference type="NCBI Taxonomy" id="2594499"/>
    <lineage>
        <taxon>Eukaryota</taxon>
        <taxon>Viridiplantae</taxon>
        <taxon>Streptophyta</taxon>
        <taxon>Embryophyta</taxon>
        <taxon>Tracheophyta</taxon>
        <taxon>Spermatophyta</taxon>
        <taxon>Magnoliopsida</taxon>
        <taxon>eudicotyledons</taxon>
        <taxon>Gunneridae</taxon>
        <taxon>Pentapetalae</taxon>
        <taxon>rosids</taxon>
        <taxon>fabids</taxon>
        <taxon>Rosales</taxon>
        <taxon>Rhamnaceae</taxon>
        <taxon>rhamnoid group</taxon>
        <taxon>Rhamneae</taxon>
        <taxon>Rhamnella</taxon>
    </lineage>
</organism>
<dbReference type="InterPro" id="IPR050258">
    <property type="entry name" value="Leguminous_Lectin"/>
</dbReference>
<dbReference type="EMBL" id="VOIH02000007">
    <property type="protein sequence ID" value="KAF3442899.1"/>
    <property type="molecule type" value="Genomic_DNA"/>
</dbReference>
<dbReference type="InterPro" id="IPR013320">
    <property type="entry name" value="ConA-like_dom_sf"/>
</dbReference>
<evidence type="ECO:0000259" key="3">
    <source>
        <dbReference type="Pfam" id="PF00139"/>
    </source>
</evidence>
<evidence type="ECO:0000256" key="1">
    <source>
        <dbReference type="ARBA" id="ARBA00007606"/>
    </source>
</evidence>
<dbReference type="Gene3D" id="2.60.120.200">
    <property type="match status" value="1"/>
</dbReference>
<dbReference type="PANTHER" id="PTHR32401:SF38">
    <property type="entry name" value="LECTIN-LIKE PROTEIN"/>
    <property type="match status" value="1"/>
</dbReference>
<proteinExistence type="inferred from homology"/>
<evidence type="ECO:0000256" key="2">
    <source>
        <dbReference type="ARBA" id="ARBA00022734"/>
    </source>
</evidence>
<protein>
    <recommendedName>
        <fullName evidence="3">Legume lectin domain-containing protein</fullName>
    </recommendedName>
</protein>
<keyword evidence="5" id="KW-1185">Reference proteome</keyword>
<reference evidence="4" key="1">
    <citation type="submission" date="2020-03" db="EMBL/GenBank/DDBJ databases">
        <title>A high-quality chromosome-level genome assembly of a woody plant with both climbing and erect habits, Rhamnella rubrinervis.</title>
        <authorList>
            <person name="Lu Z."/>
            <person name="Yang Y."/>
            <person name="Zhu X."/>
            <person name="Sun Y."/>
        </authorList>
    </citation>
    <scope>NUCLEOTIDE SEQUENCE</scope>
    <source>
        <strain evidence="4">BYM</strain>
        <tissue evidence="4">Leaf</tissue>
    </source>
</reference>
<dbReference type="InterPro" id="IPR001220">
    <property type="entry name" value="Legume_lectin_dom"/>
</dbReference>
<keyword evidence="2" id="KW-0430">Lectin</keyword>
<dbReference type="SUPFAM" id="SSF49899">
    <property type="entry name" value="Concanavalin A-like lectins/glucanases"/>
    <property type="match status" value="1"/>
</dbReference>
<comment type="caution">
    <text evidence="4">The sequence shown here is derived from an EMBL/GenBank/DDBJ whole genome shotgun (WGS) entry which is preliminary data.</text>
</comment>
<dbReference type="OrthoDB" id="543442at2759"/>
<dbReference type="GO" id="GO:0030246">
    <property type="term" value="F:carbohydrate binding"/>
    <property type="evidence" value="ECO:0007669"/>
    <property type="project" value="UniProtKB-KW"/>
</dbReference>
<dbReference type="Pfam" id="PF00139">
    <property type="entry name" value="Lectin_legB"/>
    <property type="match status" value="1"/>
</dbReference>
<sequence length="126" mass="14460">MALSVFMPSTGIQGVSTAQHQGFLNRTNDGSLNSHAFVTYWITKTNSWSFKEIKLNDRANYRVWIKYSNTNLKITLPPENKKQPQRPLINVPLDLSDVFHDEMYVGFTASIGEHVQNHKILKLKLQ</sequence>
<dbReference type="AlphaFoldDB" id="A0A8K0GZI4"/>
<accession>A0A8K0GZI4</accession>
<dbReference type="PANTHER" id="PTHR32401">
    <property type="entry name" value="CONCANAVALIN A-LIKE LECTIN FAMILY PROTEIN"/>
    <property type="match status" value="1"/>
</dbReference>